<keyword evidence="4" id="KW-0472">Membrane</keyword>
<evidence type="ECO:0000256" key="1">
    <source>
        <dbReference type="ARBA" id="ARBA00004141"/>
    </source>
</evidence>
<dbReference type="GO" id="GO:0022857">
    <property type="term" value="F:transmembrane transporter activity"/>
    <property type="evidence" value="ECO:0007669"/>
    <property type="project" value="InterPro"/>
</dbReference>
<reference evidence="5" key="1">
    <citation type="journal article" date="2019" name="BMC Genomics">
        <title>A new reference genome for Sorghum bicolor reveals high levels of sequence similarity between sweet and grain genotypes: implications for the genetics of sugar metabolism.</title>
        <authorList>
            <person name="Cooper E.A."/>
            <person name="Brenton Z.W."/>
            <person name="Flinn B.S."/>
            <person name="Jenkins J."/>
            <person name="Shu S."/>
            <person name="Flowers D."/>
            <person name="Luo F."/>
            <person name="Wang Y."/>
            <person name="Xia P."/>
            <person name="Barry K."/>
            <person name="Daum C."/>
            <person name="Lipzen A."/>
            <person name="Yoshinaga Y."/>
            <person name="Schmutz J."/>
            <person name="Saski C."/>
            <person name="Vermerris W."/>
            <person name="Kresovich S."/>
        </authorList>
    </citation>
    <scope>NUCLEOTIDE SEQUENCE</scope>
</reference>
<dbReference type="GO" id="GO:0016020">
    <property type="term" value="C:membrane"/>
    <property type="evidence" value="ECO:0007669"/>
    <property type="project" value="UniProtKB-SubCell"/>
</dbReference>
<dbReference type="EMBL" id="CM027683">
    <property type="protein sequence ID" value="KAG0534720.1"/>
    <property type="molecule type" value="Genomic_DNA"/>
</dbReference>
<reference evidence="5" key="2">
    <citation type="submission" date="2020-10" db="EMBL/GenBank/DDBJ databases">
        <authorList>
            <person name="Cooper E.A."/>
            <person name="Brenton Z.W."/>
            <person name="Flinn B.S."/>
            <person name="Jenkins J."/>
            <person name="Shu S."/>
            <person name="Flowers D."/>
            <person name="Luo F."/>
            <person name="Wang Y."/>
            <person name="Xia P."/>
            <person name="Barry K."/>
            <person name="Daum C."/>
            <person name="Lipzen A."/>
            <person name="Yoshinaga Y."/>
            <person name="Schmutz J."/>
            <person name="Saski C."/>
            <person name="Vermerris W."/>
            <person name="Kresovich S."/>
        </authorList>
    </citation>
    <scope>NUCLEOTIDE SEQUENCE</scope>
</reference>
<name>A0A921R9D8_SORBI</name>
<evidence type="ECO:0000256" key="4">
    <source>
        <dbReference type="ARBA" id="ARBA00023136"/>
    </source>
</evidence>
<evidence type="ECO:0000256" key="2">
    <source>
        <dbReference type="ARBA" id="ARBA00022692"/>
    </source>
</evidence>
<dbReference type="Pfam" id="PF02466">
    <property type="entry name" value="Tim17"/>
    <property type="match status" value="1"/>
</dbReference>
<evidence type="ECO:0000313" key="6">
    <source>
        <dbReference type="Proteomes" id="UP000807115"/>
    </source>
</evidence>
<dbReference type="Proteomes" id="UP000807115">
    <property type="component" value="Chromosome 4"/>
</dbReference>
<proteinExistence type="predicted"/>
<dbReference type="OrthoDB" id="159299at2759"/>
<dbReference type="InterPro" id="IPR045238">
    <property type="entry name" value="Tim23-like"/>
</dbReference>
<organism evidence="5 6">
    <name type="scientific">Sorghum bicolor</name>
    <name type="common">Sorghum</name>
    <name type="synonym">Sorghum vulgare</name>
    <dbReference type="NCBI Taxonomy" id="4558"/>
    <lineage>
        <taxon>Eukaryota</taxon>
        <taxon>Viridiplantae</taxon>
        <taxon>Streptophyta</taxon>
        <taxon>Embryophyta</taxon>
        <taxon>Tracheophyta</taxon>
        <taxon>Spermatophyta</taxon>
        <taxon>Magnoliopsida</taxon>
        <taxon>Liliopsida</taxon>
        <taxon>Poales</taxon>
        <taxon>Poaceae</taxon>
        <taxon>PACMAD clade</taxon>
        <taxon>Panicoideae</taxon>
        <taxon>Andropogonodae</taxon>
        <taxon>Andropogoneae</taxon>
        <taxon>Sorghinae</taxon>
        <taxon>Sorghum</taxon>
    </lineage>
</organism>
<dbReference type="KEGG" id="sbi:8073913"/>
<dbReference type="PANTHER" id="PTHR15371">
    <property type="entry name" value="TIM23"/>
    <property type="match status" value="1"/>
</dbReference>
<keyword evidence="2" id="KW-0812">Transmembrane</keyword>
<sequence>MSCAIPASDPRDSTWQPDPARRHVALPEYGGGIAFPSVVALPDEHGGGIAFPHPAYRALYDLPTSPEVLFEEEAHRKGLTWGEDLTLCTGVGYLTGAAAGAVAGLRRAAVEAERGEPLKLRANRVLNSCGSVGRAYGNRLGVVAMLFSATKSGVSACRSGADDWINTAVAGVGTGALYRLPGGPRSAIVGGIVGGLLSGATVVAGRPVLGKFAPNLGI</sequence>
<dbReference type="PANTHER" id="PTHR15371:SF19">
    <property type="entry name" value="OS04G0566700 PROTEIN"/>
    <property type="match status" value="1"/>
</dbReference>
<evidence type="ECO:0000313" key="5">
    <source>
        <dbReference type="EMBL" id="KAG0534720.1"/>
    </source>
</evidence>
<keyword evidence="3" id="KW-1133">Transmembrane helix</keyword>
<comment type="subcellular location">
    <subcellularLocation>
        <location evidence="1">Membrane</location>
        <topology evidence="1">Multi-pass membrane protein</topology>
    </subcellularLocation>
</comment>
<comment type="caution">
    <text evidence="5">The sequence shown here is derived from an EMBL/GenBank/DDBJ whole genome shotgun (WGS) entry which is preliminary data.</text>
</comment>
<protein>
    <submittedName>
        <fullName evidence="5">Uncharacterized protein</fullName>
    </submittedName>
</protein>
<accession>A0A921R9D8</accession>
<dbReference type="AlphaFoldDB" id="A0A921R9D8"/>
<evidence type="ECO:0000256" key="3">
    <source>
        <dbReference type="ARBA" id="ARBA00022989"/>
    </source>
</evidence>
<dbReference type="OMA" id="FPHPAYR"/>
<gene>
    <name evidence="5" type="ORF">BDA96_04G303900</name>
</gene>
<dbReference type="Gramene" id="EES05743">
    <property type="protein sequence ID" value="EES05743"/>
    <property type="gene ID" value="SORBI_3004G285100"/>
</dbReference>